<evidence type="ECO:0000256" key="1">
    <source>
        <dbReference type="ARBA" id="ARBA00004196"/>
    </source>
</evidence>
<gene>
    <name evidence="6" type="ORF">DI598_01605</name>
</gene>
<evidence type="ECO:0000313" key="7">
    <source>
        <dbReference type="Proteomes" id="UP000249645"/>
    </source>
</evidence>
<dbReference type="Proteomes" id="UP000249645">
    <property type="component" value="Unassembled WGS sequence"/>
</dbReference>
<feature type="domain" description="Multidrug resistance protein MdtA-like barrel-sandwich hybrid" evidence="3">
    <location>
        <begin position="57"/>
        <end position="179"/>
    </location>
</feature>
<dbReference type="InterPro" id="IPR006143">
    <property type="entry name" value="RND_pump_MFP"/>
</dbReference>
<dbReference type="InterPro" id="IPR058627">
    <property type="entry name" value="MdtA-like_C"/>
</dbReference>
<sequence length="361" mass="40586">MKMNVLALVSVSLVLGLFSCKSKEKPAETTGKLLVTSTLGMDTSVVRNYVSQIHSIRHIEIRSQEKGYLEKVYVDEGQFVKKGQLLFQIMPAVYNAEKQKAAAEAEKARIELQNTQALFDKKVVAPNELAMSKASAAFAKAELNLANTHLKFTEIRAPFDGFIDKLDMKLGSLVDEGDLLTTLSDNAQMWVYFNVPEEEYLNYKLAEGQENLKEVHLLMANNEVFKQSGEVKTIEADFNNETGNIAFRATFPNPTNLLRDGETGTILMTIPMENSVVIPQKSSFEILDKKYVYVVDDNKQIHLTPIEVKAELPDLYIIQKGLTAGQKIILEGVRKVQDKDKIEFDYEEPNKVLKELKVASE</sequence>
<dbReference type="Gene3D" id="2.40.30.170">
    <property type="match status" value="1"/>
</dbReference>
<organism evidence="6 7">
    <name type="scientific">Pseudopedobacter saltans</name>
    <dbReference type="NCBI Taxonomy" id="151895"/>
    <lineage>
        <taxon>Bacteria</taxon>
        <taxon>Pseudomonadati</taxon>
        <taxon>Bacteroidota</taxon>
        <taxon>Sphingobacteriia</taxon>
        <taxon>Sphingobacteriales</taxon>
        <taxon>Sphingobacteriaceae</taxon>
        <taxon>Pseudopedobacter</taxon>
    </lineage>
</organism>
<proteinExistence type="inferred from homology"/>
<dbReference type="GO" id="GO:0022857">
    <property type="term" value="F:transmembrane transporter activity"/>
    <property type="evidence" value="ECO:0007669"/>
    <property type="project" value="InterPro"/>
</dbReference>
<dbReference type="GO" id="GO:0046677">
    <property type="term" value="P:response to antibiotic"/>
    <property type="evidence" value="ECO:0007669"/>
    <property type="project" value="TreeGrafter"/>
</dbReference>
<dbReference type="PROSITE" id="PS51257">
    <property type="entry name" value="PROKAR_LIPOPROTEIN"/>
    <property type="match status" value="1"/>
</dbReference>
<dbReference type="SUPFAM" id="SSF111369">
    <property type="entry name" value="HlyD-like secretion proteins"/>
    <property type="match status" value="1"/>
</dbReference>
<dbReference type="NCBIfam" id="TIGR01730">
    <property type="entry name" value="RND_mfp"/>
    <property type="match status" value="1"/>
</dbReference>
<evidence type="ECO:0000259" key="3">
    <source>
        <dbReference type="Pfam" id="PF25917"/>
    </source>
</evidence>
<feature type="domain" description="Multidrug resistance protein MdtA-like C-terminal permuted SH3" evidence="5">
    <location>
        <begin position="274"/>
        <end position="334"/>
    </location>
</feature>
<dbReference type="Pfam" id="PF25917">
    <property type="entry name" value="BSH_RND"/>
    <property type="match status" value="1"/>
</dbReference>
<feature type="domain" description="Multidrug resistance protein MdtA-like beta-barrel" evidence="4">
    <location>
        <begin position="189"/>
        <end position="268"/>
    </location>
</feature>
<dbReference type="InterPro" id="IPR058626">
    <property type="entry name" value="MdtA-like_b-barrel"/>
</dbReference>
<dbReference type="PANTHER" id="PTHR30158:SF23">
    <property type="entry name" value="MULTIDRUG RESISTANCE PROTEIN MEXA"/>
    <property type="match status" value="1"/>
</dbReference>
<name>A0A2W5HEE0_9SPHI</name>
<dbReference type="GO" id="GO:0005886">
    <property type="term" value="C:plasma membrane"/>
    <property type="evidence" value="ECO:0007669"/>
    <property type="project" value="TreeGrafter"/>
</dbReference>
<protein>
    <submittedName>
        <fullName evidence="6">Efflux RND transporter periplasmic adaptor subunit</fullName>
    </submittedName>
</protein>
<dbReference type="Gene3D" id="2.40.420.20">
    <property type="match status" value="1"/>
</dbReference>
<dbReference type="Pfam" id="PF25944">
    <property type="entry name" value="Beta-barrel_RND"/>
    <property type="match status" value="1"/>
</dbReference>
<comment type="similarity">
    <text evidence="2">Belongs to the membrane fusion protein (MFP) (TC 8.A.1) family.</text>
</comment>
<dbReference type="GO" id="GO:0030313">
    <property type="term" value="C:cell envelope"/>
    <property type="evidence" value="ECO:0007669"/>
    <property type="project" value="UniProtKB-SubCell"/>
</dbReference>
<dbReference type="AlphaFoldDB" id="A0A2W5HEE0"/>
<dbReference type="PANTHER" id="PTHR30158">
    <property type="entry name" value="ACRA/E-RELATED COMPONENT OF DRUG EFFLUX TRANSPORTER"/>
    <property type="match status" value="1"/>
</dbReference>
<evidence type="ECO:0000256" key="2">
    <source>
        <dbReference type="ARBA" id="ARBA00009477"/>
    </source>
</evidence>
<dbReference type="Pfam" id="PF25967">
    <property type="entry name" value="RND-MFP_C"/>
    <property type="match status" value="1"/>
</dbReference>
<comment type="subcellular location">
    <subcellularLocation>
        <location evidence="1">Cell envelope</location>
    </subcellularLocation>
</comment>
<evidence type="ECO:0000259" key="4">
    <source>
        <dbReference type="Pfam" id="PF25944"/>
    </source>
</evidence>
<evidence type="ECO:0000313" key="6">
    <source>
        <dbReference type="EMBL" id="PZP52079.1"/>
    </source>
</evidence>
<evidence type="ECO:0000259" key="5">
    <source>
        <dbReference type="Pfam" id="PF25967"/>
    </source>
</evidence>
<dbReference type="Gene3D" id="1.10.287.470">
    <property type="entry name" value="Helix hairpin bin"/>
    <property type="match status" value="1"/>
</dbReference>
<accession>A0A2W5HEE0</accession>
<dbReference type="EMBL" id="QFOI01000013">
    <property type="protein sequence ID" value="PZP52079.1"/>
    <property type="molecule type" value="Genomic_DNA"/>
</dbReference>
<reference evidence="6 7" key="1">
    <citation type="submission" date="2017-11" db="EMBL/GenBank/DDBJ databases">
        <title>Infants hospitalized years apart are colonized by the same room-sourced microbial strains.</title>
        <authorList>
            <person name="Brooks B."/>
            <person name="Olm M.R."/>
            <person name="Firek B.A."/>
            <person name="Baker R."/>
            <person name="Thomas B.C."/>
            <person name="Morowitz M.J."/>
            <person name="Banfield J.F."/>
        </authorList>
    </citation>
    <scope>NUCLEOTIDE SEQUENCE [LARGE SCALE GENOMIC DNA]</scope>
    <source>
        <strain evidence="6">S2_009_000_R2_76</strain>
    </source>
</reference>
<comment type="caution">
    <text evidence="6">The sequence shown here is derived from an EMBL/GenBank/DDBJ whole genome shotgun (WGS) entry which is preliminary data.</text>
</comment>
<dbReference type="InterPro" id="IPR058625">
    <property type="entry name" value="MdtA-like_BSH"/>
</dbReference>
<dbReference type="Gene3D" id="2.40.50.100">
    <property type="match status" value="1"/>
</dbReference>